<feature type="region of interest" description="Disordered" evidence="8">
    <location>
        <begin position="436"/>
        <end position="482"/>
    </location>
</feature>
<evidence type="ECO:0000256" key="8">
    <source>
        <dbReference type="SAM" id="MobiDB-lite"/>
    </source>
</evidence>
<dbReference type="CDD" id="cd02661">
    <property type="entry name" value="Peptidase_C19E"/>
    <property type="match status" value="1"/>
</dbReference>
<organism evidence="10">
    <name type="scientific">Chloropicon roscoffensis</name>
    <dbReference type="NCBI Taxonomy" id="1461544"/>
    <lineage>
        <taxon>Eukaryota</taxon>
        <taxon>Viridiplantae</taxon>
        <taxon>Chlorophyta</taxon>
        <taxon>Chloropicophyceae</taxon>
        <taxon>Chloropicales</taxon>
        <taxon>Chloropicaceae</taxon>
        <taxon>Chloropicon</taxon>
    </lineage>
</organism>
<dbReference type="Proteomes" id="UP001472866">
    <property type="component" value="Chromosome 10"/>
</dbReference>
<dbReference type="SUPFAM" id="SSF54001">
    <property type="entry name" value="Cysteine proteinases"/>
    <property type="match status" value="1"/>
</dbReference>
<dbReference type="GO" id="GO:0016579">
    <property type="term" value="P:protein deubiquitination"/>
    <property type="evidence" value="ECO:0007669"/>
    <property type="project" value="InterPro"/>
</dbReference>
<keyword evidence="12" id="KW-1185">Reference proteome</keyword>
<dbReference type="PANTHER" id="PTHR24006:SF758">
    <property type="entry name" value="UBIQUITIN CARBOXYL-TERMINAL HYDROLASE 36"/>
    <property type="match status" value="1"/>
</dbReference>
<feature type="region of interest" description="Disordered" evidence="8">
    <location>
        <begin position="42"/>
        <end position="64"/>
    </location>
</feature>
<dbReference type="InterPro" id="IPR050164">
    <property type="entry name" value="Peptidase_C19"/>
</dbReference>
<dbReference type="PROSITE" id="PS50235">
    <property type="entry name" value="USP_3"/>
    <property type="match status" value="1"/>
</dbReference>
<dbReference type="PROSITE" id="PS00972">
    <property type="entry name" value="USP_1"/>
    <property type="match status" value="1"/>
</dbReference>
<dbReference type="PANTHER" id="PTHR24006">
    <property type="entry name" value="UBIQUITIN CARBOXYL-TERMINAL HYDROLASE"/>
    <property type="match status" value="1"/>
</dbReference>
<dbReference type="InterPro" id="IPR001394">
    <property type="entry name" value="Peptidase_C19_UCH"/>
</dbReference>
<dbReference type="GO" id="GO:0005829">
    <property type="term" value="C:cytosol"/>
    <property type="evidence" value="ECO:0007669"/>
    <property type="project" value="TreeGrafter"/>
</dbReference>
<keyword evidence="4 7" id="KW-0833">Ubl conjugation pathway</keyword>
<dbReference type="GO" id="GO:0006508">
    <property type="term" value="P:proteolysis"/>
    <property type="evidence" value="ECO:0007669"/>
    <property type="project" value="UniProtKB-KW"/>
</dbReference>
<dbReference type="Pfam" id="PF00443">
    <property type="entry name" value="UCH"/>
    <property type="match status" value="1"/>
</dbReference>
<evidence type="ECO:0000256" key="5">
    <source>
        <dbReference type="ARBA" id="ARBA00022801"/>
    </source>
</evidence>
<comment type="catalytic activity">
    <reaction evidence="1 7">
        <text>Thiol-dependent hydrolysis of ester, thioester, amide, peptide and isopeptide bonds formed by the C-terminal Gly of ubiquitin (a 76-residue protein attached to proteins as an intracellular targeting signal).</text>
        <dbReference type="EC" id="3.4.19.12"/>
    </reaction>
</comment>
<dbReference type="EMBL" id="HBHZ01008869">
    <property type="protein sequence ID" value="CAE0193743.1"/>
    <property type="molecule type" value="Transcribed_RNA"/>
</dbReference>
<comment type="function">
    <text evidence="7">Recognizes and hydrolyzes the peptide bond at the C-terminal Gly of ubiquitin. Involved in the processing of poly-ubiquitin precursors as well as that of ubiquitinated proteins.</text>
</comment>
<feature type="compositionally biased region" description="Pro residues" evidence="8">
    <location>
        <begin position="555"/>
        <end position="569"/>
    </location>
</feature>
<evidence type="ECO:0000256" key="7">
    <source>
        <dbReference type="RuleBase" id="RU366025"/>
    </source>
</evidence>
<name>A0A7S3CER2_9CHLO</name>
<feature type="region of interest" description="Disordered" evidence="8">
    <location>
        <begin position="530"/>
        <end position="689"/>
    </location>
</feature>
<sequence>MAPGSLGKGKRDRDRQGGGSPTQWKGALYAGKRAKLRKIAFAPAAHEESGKIRPVSPRGKQKAEAKASTTCAAKPAGEGGNVMQGQGGTNQVSDLNEWRVMFSPGAGLHNLGNTCFMNSVLQCLTYTPPLAQSCLDNHYDAVAGDEASAHKFDAMRVFQGHVNQVLRAPGKVAAPHKFSRSLKLLSGNKFRLGRQEDAHEYFRCLVESMEKAITTKLFGKKPTQEQTEQGFIFRVFGGKLRSQIHCVECGYKSNKYDPILDLSLEVFRTRSLDRALRAFTSKEILDGQNKYSCPKCKHLSKAVKQMLVSRLPNVLAIQLKRFAFGKHGMKIDNNISYPSRLDMSQYVAQPSESTDTYQLYGVLVHSGHSLHSGHYYCYVRCPSGAWVCCDDSSVTQVSEKRVLEQKAYMLFYCREGSPAMVSKTKVPAGAKVAKAAAPAAESSTSSSEEEEGLPTPRSPPRKAPRHQVGSPGSSPRRCRSPSLKNSRWRRFLLFLPRMRLQVASRMNRVVKELRTRRSVAEPLREEALKAGLRRSERIQLKGGRKGRGSARSSTPPSPSPSPSSSPSPAPASREHGGGGGGGKGPRVARGKEVGSWLRGDGGKGPYGLDVAAWDGEQNGEQRKAAGKLFGKLRPKQAKRDRYDEEYDTGKLKKVKQKLKPGRKRLGSQGSAFQRAAKGKYDAKSRRKGR</sequence>
<feature type="compositionally biased region" description="Low complexity" evidence="8">
    <location>
        <begin position="436"/>
        <end position="446"/>
    </location>
</feature>
<keyword evidence="6 7" id="KW-0788">Thiol protease</keyword>
<evidence type="ECO:0000259" key="9">
    <source>
        <dbReference type="PROSITE" id="PS50235"/>
    </source>
</evidence>
<evidence type="ECO:0000256" key="2">
    <source>
        <dbReference type="ARBA" id="ARBA00009085"/>
    </source>
</evidence>
<protein>
    <recommendedName>
        <fullName evidence="7">Ubiquitin carboxyl-terminal hydrolase</fullName>
        <ecNumber evidence="7">3.4.19.12</ecNumber>
    </recommendedName>
</protein>
<keyword evidence="5 7" id="KW-0378">Hydrolase</keyword>
<evidence type="ECO:0000256" key="4">
    <source>
        <dbReference type="ARBA" id="ARBA00022786"/>
    </source>
</evidence>
<feature type="compositionally biased region" description="Basic residues" evidence="8">
    <location>
        <begin position="651"/>
        <end position="665"/>
    </location>
</feature>
<evidence type="ECO:0000256" key="1">
    <source>
        <dbReference type="ARBA" id="ARBA00000707"/>
    </source>
</evidence>
<feature type="region of interest" description="Disordered" evidence="8">
    <location>
        <begin position="1"/>
        <end position="27"/>
    </location>
</feature>
<accession>A0A7S3CER2</accession>
<dbReference type="EMBL" id="CP151510">
    <property type="protein sequence ID" value="WZN64520.1"/>
    <property type="molecule type" value="Genomic_DNA"/>
</dbReference>
<feature type="compositionally biased region" description="Basic and acidic residues" evidence="8">
    <location>
        <begin position="637"/>
        <end position="650"/>
    </location>
</feature>
<dbReference type="AlphaFoldDB" id="A0A7S3CER2"/>
<evidence type="ECO:0000256" key="3">
    <source>
        <dbReference type="ARBA" id="ARBA00022670"/>
    </source>
</evidence>
<dbReference type="GO" id="GO:0005634">
    <property type="term" value="C:nucleus"/>
    <property type="evidence" value="ECO:0007669"/>
    <property type="project" value="TreeGrafter"/>
</dbReference>
<reference evidence="11 12" key="2">
    <citation type="submission" date="2024-03" db="EMBL/GenBank/DDBJ databases">
        <title>Complete genome sequence of the green alga Chloropicon roscoffensis RCC1871.</title>
        <authorList>
            <person name="Lemieux C."/>
            <person name="Pombert J.-F."/>
            <person name="Otis C."/>
            <person name="Turmel M."/>
        </authorList>
    </citation>
    <scope>NUCLEOTIDE SEQUENCE [LARGE SCALE GENOMIC DNA]</scope>
    <source>
        <strain evidence="11 12">RCC1871</strain>
    </source>
</reference>
<keyword evidence="3 7" id="KW-0645">Protease</keyword>
<dbReference type="GO" id="GO:0004843">
    <property type="term" value="F:cysteine-type deubiquitinase activity"/>
    <property type="evidence" value="ECO:0007669"/>
    <property type="project" value="UniProtKB-UniRule"/>
</dbReference>
<reference evidence="10" key="1">
    <citation type="submission" date="2021-01" db="EMBL/GenBank/DDBJ databases">
        <authorList>
            <person name="Corre E."/>
            <person name="Pelletier E."/>
            <person name="Niang G."/>
            <person name="Scheremetjew M."/>
            <person name="Finn R."/>
            <person name="Kale V."/>
            <person name="Holt S."/>
            <person name="Cochrane G."/>
            <person name="Meng A."/>
            <person name="Brown T."/>
            <person name="Cohen L."/>
        </authorList>
    </citation>
    <scope>NUCLEOTIDE SEQUENCE</scope>
    <source>
        <strain evidence="10">RCC1871</strain>
    </source>
</reference>
<comment type="similarity">
    <text evidence="2 7">Belongs to the peptidase C19 family.</text>
</comment>
<dbReference type="InterPro" id="IPR038765">
    <property type="entry name" value="Papain-like_cys_pep_sf"/>
</dbReference>
<dbReference type="EC" id="3.4.19.12" evidence="7"/>
<evidence type="ECO:0000313" key="11">
    <source>
        <dbReference type="EMBL" id="WZN64520.1"/>
    </source>
</evidence>
<feature type="compositionally biased region" description="Basic and acidic residues" evidence="8">
    <location>
        <begin position="530"/>
        <end position="539"/>
    </location>
</feature>
<gene>
    <name evidence="10" type="ORF">CROS1456_LOCUS6833</name>
    <name evidence="11" type="ORF">HKI87_10g60770</name>
</gene>
<dbReference type="PROSITE" id="PS00973">
    <property type="entry name" value="USP_2"/>
    <property type="match status" value="1"/>
</dbReference>
<feature type="domain" description="USP" evidence="9">
    <location>
        <begin position="106"/>
        <end position="415"/>
    </location>
</feature>
<dbReference type="Gene3D" id="3.90.70.10">
    <property type="entry name" value="Cysteine proteinases"/>
    <property type="match status" value="1"/>
</dbReference>
<dbReference type="InterPro" id="IPR028889">
    <property type="entry name" value="USP"/>
</dbReference>
<evidence type="ECO:0000256" key="6">
    <source>
        <dbReference type="ARBA" id="ARBA00022807"/>
    </source>
</evidence>
<evidence type="ECO:0000313" key="10">
    <source>
        <dbReference type="EMBL" id="CAE0193743.1"/>
    </source>
</evidence>
<dbReference type="InterPro" id="IPR018200">
    <property type="entry name" value="USP_CS"/>
</dbReference>
<evidence type="ECO:0000313" key="12">
    <source>
        <dbReference type="Proteomes" id="UP001472866"/>
    </source>
</evidence>
<proteinExistence type="inferred from homology"/>